<keyword evidence="1" id="KW-0812">Transmembrane</keyword>
<organism evidence="2 3">
    <name type="scientific">Ambispora leptoticha</name>
    <dbReference type="NCBI Taxonomy" id="144679"/>
    <lineage>
        <taxon>Eukaryota</taxon>
        <taxon>Fungi</taxon>
        <taxon>Fungi incertae sedis</taxon>
        <taxon>Mucoromycota</taxon>
        <taxon>Glomeromycotina</taxon>
        <taxon>Glomeromycetes</taxon>
        <taxon>Archaeosporales</taxon>
        <taxon>Ambisporaceae</taxon>
        <taxon>Ambispora</taxon>
    </lineage>
</organism>
<gene>
    <name evidence="2" type="ORF">ALEPTO_LOCUS13822</name>
</gene>
<evidence type="ECO:0000313" key="2">
    <source>
        <dbReference type="EMBL" id="CAG8764928.1"/>
    </source>
</evidence>
<comment type="caution">
    <text evidence="2">The sequence shown here is derived from an EMBL/GenBank/DDBJ whole genome shotgun (WGS) entry which is preliminary data.</text>
</comment>
<reference evidence="2" key="1">
    <citation type="submission" date="2021-06" db="EMBL/GenBank/DDBJ databases">
        <authorList>
            <person name="Kallberg Y."/>
            <person name="Tangrot J."/>
            <person name="Rosling A."/>
        </authorList>
    </citation>
    <scope>NUCLEOTIDE SEQUENCE</scope>
    <source>
        <strain evidence="2">FL130A</strain>
    </source>
</reference>
<keyword evidence="1" id="KW-0472">Membrane</keyword>
<evidence type="ECO:0000313" key="3">
    <source>
        <dbReference type="Proteomes" id="UP000789508"/>
    </source>
</evidence>
<feature type="transmembrane region" description="Helical" evidence="1">
    <location>
        <begin position="12"/>
        <end position="34"/>
    </location>
</feature>
<sequence length="90" mass="10527">KESSLPLRWCRVLTIIIFSYALCTSFIILIAKLVNEVPAIKVTYKYKEFIPTPNNFSYDSNRIYLKYLKSNLSFAEDVRKNVEQISQTDL</sequence>
<protein>
    <submittedName>
        <fullName evidence="2">10399_t:CDS:1</fullName>
    </submittedName>
</protein>
<proteinExistence type="predicted"/>
<evidence type="ECO:0000256" key="1">
    <source>
        <dbReference type="SAM" id="Phobius"/>
    </source>
</evidence>
<accession>A0A9N9NUD4</accession>
<name>A0A9N9NUD4_9GLOM</name>
<feature type="non-terminal residue" evidence="2">
    <location>
        <position position="1"/>
    </location>
</feature>
<feature type="non-terminal residue" evidence="2">
    <location>
        <position position="90"/>
    </location>
</feature>
<dbReference type="OrthoDB" id="2447101at2759"/>
<dbReference type="Proteomes" id="UP000789508">
    <property type="component" value="Unassembled WGS sequence"/>
</dbReference>
<keyword evidence="3" id="KW-1185">Reference proteome</keyword>
<keyword evidence="1" id="KW-1133">Transmembrane helix</keyword>
<dbReference type="EMBL" id="CAJVPS010048644">
    <property type="protein sequence ID" value="CAG8764928.1"/>
    <property type="molecule type" value="Genomic_DNA"/>
</dbReference>
<dbReference type="AlphaFoldDB" id="A0A9N9NUD4"/>